<dbReference type="Proteomes" id="UP000299367">
    <property type="component" value="Unassembled WGS sequence"/>
</dbReference>
<gene>
    <name evidence="1" type="ORF">NIES80_09390</name>
</gene>
<organism evidence="1 2">
    <name type="scientific">Dolichospermum planctonicum</name>
    <dbReference type="NCBI Taxonomy" id="136072"/>
    <lineage>
        <taxon>Bacteria</taxon>
        <taxon>Bacillati</taxon>
        <taxon>Cyanobacteriota</taxon>
        <taxon>Cyanophyceae</taxon>
        <taxon>Nostocales</taxon>
        <taxon>Aphanizomenonaceae</taxon>
        <taxon>Dolichospermum</taxon>
    </lineage>
</organism>
<protein>
    <submittedName>
        <fullName evidence="1">Uncharacterized protein</fullName>
    </submittedName>
</protein>
<proteinExistence type="predicted"/>
<evidence type="ECO:0000313" key="1">
    <source>
        <dbReference type="EMBL" id="GCL41245.1"/>
    </source>
</evidence>
<dbReference type="AlphaFoldDB" id="A0A480A857"/>
<name>A0A480A857_9CYAN</name>
<evidence type="ECO:0000313" key="2">
    <source>
        <dbReference type="Proteomes" id="UP000299367"/>
    </source>
</evidence>
<dbReference type="OrthoDB" id="426638at2"/>
<sequence>MSINTQFQAKVNNGKIEIPVEYQEQICSAEIVQIVILQPAPTQKHFPPTGIIAQLTANPMQISGFKPLTREEANERW</sequence>
<dbReference type="EMBL" id="BJCF01000006">
    <property type="protein sequence ID" value="GCL41245.1"/>
    <property type="molecule type" value="Genomic_DNA"/>
</dbReference>
<comment type="caution">
    <text evidence="1">The sequence shown here is derived from an EMBL/GenBank/DDBJ whole genome shotgun (WGS) entry which is preliminary data.</text>
</comment>
<reference evidence="2" key="1">
    <citation type="submission" date="2019-02" db="EMBL/GenBank/DDBJ databases">
        <title>Draft genome sequence of Dolichospermum planctonicum NIES-80.</title>
        <authorList>
            <person name="Yamaguchi H."/>
            <person name="Suzuki S."/>
            <person name="Kawachi M."/>
        </authorList>
    </citation>
    <scope>NUCLEOTIDE SEQUENCE [LARGE SCALE GENOMIC DNA]</scope>
    <source>
        <strain evidence="2">NIES-80</strain>
    </source>
</reference>
<accession>A0A480A857</accession>
<dbReference type="RefSeq" id="WP_137906991.1">
    <property type="nucleotide sequence ID" value="NZ_BJCF01000006.1"/>
</dbReference>